<dbReference type="InterPro" id="IPR010106">
    <property type="entry name" value="RpnA"/>
</dbReference>
<dbReference type="NCBIfam" id="TIGR01784">
    <property type="entry name" value="T_den_put_tspse"/>
    <property type="match status" value="1"/>
</dbReference>
<dbReference type="EMBL" id="BMIK01000026">
    <property type="protein sequence ID" value="GGC47100.1"/>
    <property type="molecule type" value="Genomic_DNA"/>
</dbReference>
<keyword evidence="2" id="KW-1185">Reference proteome</keyword>
<name>A0ABQ1MZ62_9SPHI</name>
<accession>A0ABQ1MZ62</accession>
<evidence type="ECO:0008006" key="3">
    <source>
        <dbReference type="Google" id="ProtNLM"/>
    </source>
</evidence>
<dbReference type="PANTHER" id="PTHR41317">
    <property type="entry name" value="PD-(D_E)XK NUCLEASE FAMILY TRANSPOSASE"/>
    <property type="match status" value="1"/>
</dbReference>
<dbReference type="Proteomes" id="UP000597338">
    <property type="component" value="Unassembled WGS sequence"/>
</dbReference>
<proteinExistence type="predicted"/>
<evidence type="ECO:0000313" key="2">
    <source>
        <dbReference type="Proteomes" id="UP000597338"/>
    </source>
</evidence>
<dbReference type="RefSeq" id="WP_188753641.1">
    <property type="nucleotide sequence ID" value="NZ_BMIK01000026.1"/>
</dbReference>
<evidence type="ECO:0000313" key="1">
    <source>
        <dbReference type="EMBL" id="GGC47100.1"/>
    </source>
</evidence>
<protein>
    <recommendedName>
        <fullName evidence="3">PD-(D/E)XK nuclease family transposase</fullName>
    </recommendedName>
</protein>
<organism evidence="1 2">
    <name type="scientific">Parapedobacter defluvii</name>
    <dbReference type="NCBI Taxonomy" id="2045106"/>
    <lineage>
        <taxon>Bacteria</taxon>
        <taxon>Pseudomonadati</taxon>
        <taxon>Bacteroidota</taxon>
        <taxon>Sphingobacteriia</taxon>
        <taxon>Sphingobacteriales</taxon>
        <taxon>Sphingobacteriaceae</taxon>
        <taxon>Parapedobacter</taxon>
    </lineage>
</organism>
<dbReference type="PANTHER" id="PTHR41317:SF1">
    <property type="entry name" value="PD-(D_E)XK NUCLEASE FAMILY TRANSPOSASE"/>
    <property type="match status" value="1"/>
</dbReference>
<sequence>MAKATKPTIGTYIDPLTDFAFKKLFGSEPNKDLLIDFLNGVFRGRKHIVDLVYNKNEHPGETVNEGGAIFDLTCTGNDGEQFIIEVQRGKQCNFKQRAIFYTSRLVSEQAPKGRRSEWAYDVKEVYLIALLEDFSLDTVSTDSGFLHDICLSNRETGKVFYDGLGYIFIELIKFVKTEAELDTDLDKWLYVLKNMSGMDKIPVYLRKPIFEKLFNIAEYSNLTKEEKTMYDTSLKRKWDNKAVLDYAVNEAVKEATKEVELKKDFSFVKGLIEGTDFSDEKIADLASVSLEFVQKARVELQGN</sequence>
<comment type="caution">
    <text evidence="1">The sequence shown here is derived from an EMBL/GenBank/DDBJ whole genome shotgun (WGS) entry which is preliminary data.</text>
</comment>
<gene>
    <name evidence="1" type="ORF">GCM10011386_44070</name>
</gene>
<dbReference type="Pfam" id="PF12784">
    <property type="entry name" value="PDDEXK_2"/>
    <property type="match status" value="1"/>
</dbReference>
<reference evidence="2" key="1">
    <citation type="journal article" date="2019" name="Int. J. Syst. Evol. Microbiol.">
        <title>The Global Catalogue of Microorganisms (GCM) 10K type strain sequencing project: providing services to taxonomists for standard genome sequencing and annotation.</title>
        <authorList>
            <consortium name="The Broad Institute Genomics Platform"/>
            <consortium name="The Broad Institute Genome Sequencing Center for Infectious Disease"/>
            <person name="Wu L."/>
            <person name="Ma J."/>
        </authorList>
    </citation>
    <scope>NUCLEOTIDE SEQUENCE [LARGE SCALE GENOMIC DNA]</scope>
    <source>
        <strain evidence="2">CGMCC 1.15342</strain>
    </source>
</reference>